<comment type="caution">
    <text evidence="1">The sequence shown here is derived from an EMBL/GenBank/DDBJ whole genome shotgun (WGS) entry which is preliminary data.</text>
</comment>
<reference evidence="1" key="1">
    <citation type="submission" date="2018-09" db="EMBL/GenBank/DDBJ databases">
        <title>A genomic encyclopedia of anaerobic methanotrophic archaea.</title>
        <authorList>
            <person name="Skennerton C.T."/>
            <person name="Chadwick G.L."/>
            <person name="Laso-Perez R."/>
            <person name="Leu A.O."/>
            <person name="Speth D.R."/>
            <person name="Yu H."/>
            <person name="Morgan-Lang C."/>
            <person name="Hatzenpichler R."/>
            <person name="Goudeau D."/>
            <person name="Malmstrom R."/>
            <person name="Woyke T."/>
            <person name="Hallam S."/>
            <person name="Tyson G.W."/>
            <person name="Wegener G."/>
            <person name="Boetius A."/>
            <person name="Orphan V.J."/>
        </authorList>
    </citation>
    <scope>NUCLEOTIDE SEQUENCE</scope>
    <source>
        <strain evidence="1">CONS3730D10UFb2</strain>
    </source>
</reference>
<organism evidence="1 2">
    <name type="scientific">Candidatus Methanomarinus sp</name>
    <dbReference type="NCBI Taxonomy" id="3386244"/>
    <lineage>
        <taxon>Archaea</taxon>
        <taxon>Methanobacteriati</taxon>
        <taxon>Methanobacteriota</taxon>
        <taxon>Stenosarchaea group</taxon>
        <taxon>Methanomicrobia</taxon>
        <taxon>Methanosarcinales</taxon>
        <taxon>ANME-2 cluster</taxon>
        <taxon>Candidatus Methanocomedenaceae</taxon>
        <taxon>Candidatus Methanomarinus</taxon>
    </lineage>
</organism>
<proteinExistence type="predicted"/>
<name>A0AC61SAK5_9EURY</name>
<dbReference type="Proteomes" id="UP000315423">
    <property type="component" value="Unassembled WGS sequence"/>
</dbReference>
<accession>A0AC61SAK5</accession>
<gene>
    <name evidence="1" type="ORF">C5S46_04130</name>
</gene>
<sequence>MECDFTHRKYRDLCQAVVSSGYIPLTVHDYLTQGHANNCIILRHDVDRKPNRAKKMANIEHDHGITSTYYFRTVKEVFQPDIIKEISNLGHEIGFHYEVLDKAKGDTNKAIRIFENELEDLRKIAKITTICMHGNPLSQWINRDIWNTFKFSDFNIIGEAYLSIDYNNVSYFSDTGRAWNSSRFSIKDIVQVNSYKGKIKSTDELINLIQSHTQQSICILVHPNRWTDNYGDWVFELMWQNIKNVGKAVIK</sequence>
<protein>
    <submittedName>
        <fullName evidence="1">Uncharacterized protein</fullName>
    </submittedName>
</protein>
<dbReference type="EMBL" id="QYBA01000133">
    <property type="protein sequence ID" value="TKY91767.1"/>
    <property type="molecule type" value="Genomic_DNA"/>
</dbReference>
<evidence type="ECO:0000313" key="1">
    <source>
        <dbReference type="EMBL" id="TKY91767.1"/>
    </source>
</evidence>
<evidence type="ECO:0000313" key="2">
    <source>
        <dbReference type="Proteomes" id="UP000315423"/>
    </source>
</evidence>